<dbReference type="SUPFAM" id="SSF52540">
    <property type="entry name" value="P-loop containing nucleoside triphosphate hydrolases"/>
    <property type="match status" value="2"/>
</dbReference>
<evidence type="ECO:0000256" key="6">
    <source>
        <dbReference type="PROSITE-ProRule" id="PRU00552"/>
    </source>
</evidence>
<evidence type="ECO:0000256" key="1">
    <source>
        <dbReference type="ARBA" id="ARBA00012552"/>
    </source>
</evidence>
<keyword evidence="4" id="KW-0347">Helicase</keyword>
<evidence type="ECO:0000256" key="3">
    <source>
        <dbReference type="ARBA" id="ARBA00022801"/>
    </source>
</evidence>
<evidence type="ECO:0000256" key="4">
    <source>
        <dbReference type="ARBA" id="ARBA00022806"/>
    </source>
</evidence>
<dbReference type="GO" id="GO:0016787">
    <property type="term" value="F:hydrolase activity"/>
    <property type="evidence" value="ECO:0007669"/>
    <property type="project" value="UniProtKB-KW"/>
</dbReference>
<dbReference type="EMBL" id="CAJNOR010000055">
    <property type="protein sequence ID" value="CAF0776756.1"/>
    <property type="molecule type" value="Genomic_DNA"/>
</dbReference>
<evidence type="ECO:0000313" key="11">
    <source>
        <dbReference type="EMBL" id="CAF1037654.1"/>
    </source>
</evidence>
<evidence type="ECO:0000259" key="8">
    <source>
        <dbReference type="PROSITE" id="PS51194"/>
    </source>
</evidence>
<evidence type="ECO:0000256" key="5">
    <source>
        <dbReference type="ARBA" id="ARBA00022840"/>
    </source>
</evidence>
<organism evidence="11 13">
    <name type="scientific">Adineta ricciae</name>
    <name type="common">Rotifer</name>
    <dbReference type="NCBI Taxonomy" id="249248"/>
    <lineage>
        <taxon>Eukaryota</taxon>
        <taxon>Metazoa</taxon>
        <taxon>Spiralia</taxon>
        <taxon>Gnathifera</taxon>
        <taxon>Rotifera</taxon>
        <taxon>Eurotatoria</taxon>
        <taxon>Bdelloidea</taxon>
        <taxon>Adinetida</taxon>
        <taxon>Adinetidae</taxon>
        <taxon>Adineta</taxon>
    </lineage>
</organism>
<sequence length="390" mass="44451">MSSSEINVNHLLETIESFDQFDLHHVLLRGIHDHGLKHPLHIQQRALKSCMSGHDVIVQAQAGLGKTTTYIIAVLQQLDMSCNGCQAIILMSKRISVQEIEKRILALGKHLNVTCHACFGGRSIDEDVKRLDGGVQVVVGTPGRIYDLLERSTFCTENVKMFVLDDFDELLSMGYRDQIEDISAMLPANLQIIVTLSSPILPDLLEITNKLMSNPVKILTEIEDRTLEGIRQFYVLVEDEEMKFEKLCQLFDGLKMTQSVIYCNTLEKVKWLNEKLRTHHLTVSILDFKMDAAQRDNCIREFRTGASRILLRLDRLENDADIPQVSPIINYDLPIDCEKYVRRVGRRGRFGRNGLAINFITIDERSLLRRIEQRNGIKIEELPADVASLI</sequence>
<keyword evidence="3" id="KW-0378">Hydrolase</keyword>
<dbReference type="GO" id="GO:0005524">
    <property type="term" value="F:ATP binding"/>
    <property type="evidence" value="ECO:0007669"/>
    <property type="project" value="UniProtKB-KW"/>
</dbReference>
<dbReference type="SMART" id="SM00487">
    <property type="entry name" value="DEXDc"/>
    <property type="match status" value="1"/>
</dbReference>
<dbReference type="Proteomes" id="UP000663828">
    <property type="component" value="Unassembled WGS sequence"/>
</dbReference>
<proteinExistence type="predicted"/>
<dbReference type="Gene3D" id="3.40.50.300">
    <property type="entry name" value="P-loop containing nucleotide triphosphate hydrolases"/>
    <property type="match status" value="2"/>
</dbReference>
<dbReference type="Pfam" id="PF00270">
    <property type="entry name" value="DEAD"/>
    <property type="match status" value="1"/>
</dbReference>
<dbReference type="PROSITE" id="PS51192">
    <property type="entry name" value="HELICASE_ATP_BIND_1"/>
    <property type="match status" value="1"/>
</dbReference>
<feature type="domain" description="Helicase C-terminal" evidence="8">
    <location>
        <begin position="229"/>
        <end position="390"/>
    </location>
</feature>
<feature type="domain" description="Helicase ATP-binding" evidence="7">
    <location>
        <begin position="47"/>
        <end position="218"/>
    </location>
</feature>
<dbReference type="GO" id="GO:0003724">
    <property type="term" value="F:RNA helicase activity"/>
    <property type="evidence" value="ECO:0007669"/>
    <property type="project" value="UniProtKB-EC"/>
</dbReference>
<accession>A0A814JFP4</accession>
<dbReference type="PROSITE" id="PS51195">
    <property type="entry name" value="Q_MOTIF"/>
    <property type="match status" value="1"/>
</dbReference>
<evidence type="ECO:0000256" key="2">
    <source>
        <dbReference type="ARBA" id="ARBA00022741"/>
    </source>
</evidence>
<feature type="domain" description="DEAD-box RNA helicase Q" evidence="9">
    <location>
        <begin position="16"/>
        <end position="44"/>
    </location>
</feature>
<comment type="caution">
    <text evidence="11">The sequence shown here is derived from an EMBL/GenBank/DDBJ whole genome shotgun (WGS) entry which is preliminary data.</text>
</comment>
<protein>
    <recommendedName>
        <fullName evidence="1">RNA helicase</fullName>
        <ecNumber evidence="1">3.6.4.13</ecNumber>
    </recommendedName>
</protein>
<gene>
    <name evidence="11" type="ORF">EDS130_LOCUS16754</name>
    <name evidence="10" type="ORF">XAT740_LOCUS1750</name>
</gene>
<reference evidence="11" key="1">
    <citation type="submission" date="2021-02" db="EMBL/GenBank/DDBJ databases">
        <authorList>
            <person name="Nowell W R."/>
        </authorList>
    </citation>
    <scope>NUCLEOTIDE SEQUENCE</scope>
</reference>
<dbReference type="InterPro" id="IPR027417">
    <property type="entry name" value="P-loop_NTPase"/>
</dbReference>
<dbReference type="GO" id="GO:0003676">
    <property type="term" value="F:nucleic acid binding"/>
    <property type="evidence" value="ECO:0007669"/>
    <property type="project" value="InterPro"/>
</dbReference>
<dbReference type="InterPro" id="IPR011545">
    <property type="entry name" value="DEAD/DEAH_box_helicase_dom"/>
</dbReference>
<keyword evidence="5" id="KW-0067">ATP-binding</keyword>
<evidence type="ECO:0000259" key="9">
    <source>
        <dbReference type="PROSITE" id="PS51195"/>
    </source>
</evidence>
<dbReference type="OrthoDB" id="9985977at2759"/>
<dbReference type="InterPro" id="IPR014014">
    <property type="entry name" value="RNA_helicase_DEAD_Q_motif"/>
</dbReference>
<dbReference type="AlphaFoldDB" id="A0A814JFP4"/>
<evidence type="ECO:0000259" key="7">
    <source>
        <dbReference type="PROSITE" id="PS51192"/>
    </source>
</evidence>
<dbReference type="SMART" id="SM00490">
    <property type="entry name" value="HELICc"/>
    <property type="match status" value="1"/>
</dbReference>
<dbReference type="InterPro" id="IPR001650">
    <property type="entry name" value="Helicase_C-like"/>
</dbReference>
<dbReference type="Pfam" id="PF00271">
    <property type="entry name" value="Helicase_C"/>
    <property type="match status" value="1"/>
</dbReference>
<name>A0A814JFP4_ADIRI</name>
<dbReference type="EC" id="3.6.4.13" evidence="1"/>
<evidence type="ECO:0000313" key="10">
    <source>
        <dbReference type="EMBL" id="CAF0776756.1"/>
    </source>
</evidence>
<dbReference type="Proteomes" id="UP000663852">
    <property type="component" value="Unassembled WGS sequence"/>
</dbReference>
<keyword evidence="12" id="KW-1185">Reference proteome</keyword>
<dbReference type="PANTHER" id="PTHR47958">
    <property type="entry name" value="ATP-DEPENDENT RNA HELICASE DBP3"/>
    <property type="match status" value="1"/>
</dbReference>
<dbReference type="EMBL" id="CAJNOJ010000073">
    <property type="protein sequence ID" value="CAF1037654.1"/>
    <property type="molecule type" value="Genomic_DNA"/>
</dbReference>
<feature type="short sequence motif" description="Q motif" evidence="6">
    <location>
        <begin position="16"/>
        <end position="44"/>
    </location>
</feature>
<evidence type="ECO:0000313" key="13">
    <source>
        <dbReference type="Proteomes" id="UP000663852"/>
    </source>
</evidence>
<dbReference type="PROSITE" id="PS51194">
    <property type="entry name" value="HELICASE_CTER"/>
    <property type="match status" value="1"/>
</dbReference>
<keyword evidence="2" id="KW-0547">Nucleotide-binding</keyword>
<evidence type="ECO:0000313" key="12">
    <source>
        <dbReference type="Proteomes" id="UP000663828"/>
    </source>
</evidence>
<dbReference type="InterPro" id="IPR014001">
    <property type="entry name" value="Helicase_ATP-bd"/>
</dbReference>